<protein>
    <submittedName>
        <fullName evidence="2">(Mediterranean fruit fly) hypothetical protein</fullName>
    </submittedName>
</protein>
<gene>
    <name evidence="2" type="ORF">CCAP1982_LOCUS13946</name>
</gene>
<feature type="compositionally biased region" description="Low complexity" evidence="1">
    <location>
        <begin position="20"/>
        <end position="34"/>
    </location>
</feature>
<sequence length="133" mass="15251">MLKMSASRLDSCVAEDQSQNVVNEESHSNNNHSSIPMGNGIEETNMDKHHSSRRYDRRDAGPYCNMSAETSDDSLCGTMTTSRKSRRMQPADGYECVNGGLGDCSQCRKHRMAKARRSRRRKSRSRSRRRRRH</sequence>
<proteinExistence type="evidence at transcript level"/>
<feature type="compositionally biased region" description="Basic and acidic residues" evidence="1">
    <location>
        <begin position="45"/>
        <end position="60"/>
    </location>
</feature>
<reference evidence="3" key="2">
    <citation type="journal article" date="2014" name="BMC Genomics">
        <title>A genomic perspective to assessing quality of mass-reared SIT flies used in Mediterranean fruit fly (Ceratitis capitata) eradication in California.</title>
        <authorList>
            <person name="Calla B."/>
            <person name="Hall B."/>
            <person name="Hou S."/>
            <person name="Geib S.M."/>
        </authorList>
    </citation>
    <scope>NUCLEOTIDE SEQUENCE</scope>
</reference>
<feature type="compositionally biased region" description="Basic residues" evidence="1">
    <location>
        <begin position="107"/>
        <end position="133"/>
    </location>
</feature>
<dbReference type="AlphaFoldDB" id="W8AQR5"/>
<evidence type="ECO:0000313" key="3">
    <source>
        <dbReference type="EMBL" id="JAB88382.1"/>
    </source>
</evidence>
<dbReference type="EMBL" id="GAMC01018170">
    <property type="protein sequence ID" value="JAB88385.1"/>
    <property type="molecule type" value="mRNA"/>
</dbReference>
<dbReference type="EMBL" id="GAMC01018173">
    <property type="protein sequence ID" value="JAB88382.1"/>
    <property type="molecule type" value="mRNA"/>
</dbReference>
<evidence type="ECO:0000313" key="4">
    <source>
        <dbReference type="Proteomes" id="UP000606786"/>
    </source>
</evidence>
<organism evidence="3">
    <name type="scientific">Ceratitis capitata</name>
    <name type="common">Mediterranean fruit fly</name>
    <name type="synonym">Tephritis capitata</name>
    <dbReference type="NCBI Taxonomy" id="7213"/>
    <lineage>
        <taxon>Eukaryota</taxon>
        <taxon>Metazoa</taxon>
        <taxon>Ecdysozoa</taxon>
        <taxon>Arthropoda</taxon>
        <taxon>Hexapoda</taxon>
        <taxon>Insecta</taxon>
        <taxon>Pterygota</taxon>
        <taxon>Neoptera</taxon>
        <taxon>Endopterygota</taxon>
        <taxon>Diptera</taxon>
        <taxon>Brachycera</taxon>
        <taxon>Muscomorpha</taxon>
        <taxon>Tephritoidea</taxon>
        <taxon>Tephritidae</taxon>
        <taxon>Ceratitis</taxon>
        <taxon>Ceratitis</taxon>
    </lineage>
</organism>
<accession>W8AQR5</accession>
<reference evidence="2" key="3">
    <citation type="submission" date="2020-11" db="EMBL/GenBank/DDBJ databases">
        <authorList>
            <person name="Whitehead M."/>
        </authorList>
    </citation>
    <scope>NUCLEOTIDE SEQUENCE</scope>
    <source>
        <strain evidence="2">EGII</strain>
    </source>
</reference>
<dbReference type="EMBL" id="GAMC01018176">
    <property type="protein sequence ID" value="JAB88379.1"/>
    <property type="molecule type" value="mRNA"/>
</dbReference>
<name>W8AQR5_CERCA</name>
<keyword evidence="4" id="KW-1185">Reference proteome</keyword>
<reference evidence="3" key="1">
    <citation type="submission" date="2013-07" db="EMBL/GenBank/DDBJ databases">
        <authorList>
            <person name="Geib S."/>
        </authorList>
    </citation>
    <scope>NUCLEOTIDE SEQUENCE</scope>
</reference>
<dbReference type="OrthoDB" id="8026403at2759"/>
<evidence type="ECO:0000313" key="2">
    <source>
        <dbReference type="EMBL" id="CAD7005586.1"/>
    </source>
</evidence>
<evidence type="ECO:0000256" key="1">
    <source>
        <dbReference type="SAM" id="MobiDB-lite"/>
    </source>
</evidence>
<dbReference type="Proteomes" id="UP000606786">
    <property type="component" value="Unassembled WGS sequence"/>
</dbReference>
<dbReference type="EMBL" id="CAJHJT010000034">
    <property type="protein sequence ID" value="CAD7005586.1"/>
    <property type="molecule type" value="Genomic_DNA"/>
</dbReference>
<feature type="region of interest" description="Disordered" evidence="1">
    <location>
        <begin position="1"/>
        <end position="133"/>
    </location>
</feature>